<evidence type="ECO:0000259" key="2">
    <source>
        <dbReference type="Pfam" id="PF13649"/>
    </source>
</evidence>
<dbReference type="Proteomes" id="UP000007652">
    <property type="component" value="Unassembled WGS sequence"/>
</dbReference>
<name>I7K7J1_9CLOT</name>
<dbReference type="InterPro" id="IPR029063">
    <property type="entry name" value="SAM-dependent_MTases_sf"/>
</dbReference>
<dbReference type="GO" id="GO:0008168">
    <property type="term" value="F:methyltransferase activity"/>
    <property type="evidence" value="ECO:0007669"/>
    <property type="project" value="UniProtKB-KW"/>
</dbReference>
<evidence type="ECO:0000313" key="3">
    <source>
        <dbReference type="EMBL" id="CCJ33504.1"/>
    </source>
</evidence>
<dbReference type="EMBL" id="CAKP01000078">
    <property type="protein sequence ID" value="CCJ33504.1"/>
    <property type="molecule type" value="Genomic_DNA"/>
</dbReference>
<evidence type="ECO:0000256" key="1">
    <source>
        <dbReference type="ARBA" id="ARBA00022679"/>
    </source>
</evidence>
<dbReference type="EC" id="2.1.1.-" evidence="3"/>
<evidence type="ECO:0000313" key="4">
    <source>
        <dbReference type="Proteomes" id="UP000007652"/>
    </source>
</evidence>
<keyword evidence="4" id="KW-1185">Reference proteome</keyword>
<feature type="domain" description="Methyltransferase" evidence="2">
    <location>
        <begin position="42"/>
        <end position="134"/>
    </location>
</feature>
<comment type="caution">
    <text evidence="3">The sequence shown here is derived from an EMBL/GenBank/DDBJ whole genome shotgun (WGS) entry which is preliminary data.</text>
</comment>
<dbReference type="GO" id="GO:0032259">
    <property type="term" value="P:methylation"/>
    <property type="evidence" value="ECO:0007669"/>
    <property type="project" value="UniProtKB-KW"/>
</dbReference>
<dbReference type="PANTHER" id="PTHR43861">
    <property type="entry name" value="TRANS-ACONITATE 2-METHYLTRANSFERASE-RELATED"/>
    <property type="match status" value="1"/>
</dbReference>
<organism evidence="3 4">
    <name type="scientific">Caloramator australicus RC3</name>
    <dbReference type="NCBI Taxonomy" id="857293"/>
    <lineage>
        <taxon>Bacteria</taxon>
        <taxon>Bacillati</taxon>
        <taxon>Bacillota</taxon>
        <taxon>Clostridia</taxon>
        <taxon>Eubacteriales</taxon>
        <taxon>Clostridiaceae</taxon>
        <taxon>Caloramator</taxon>
    </lineage>
</organism>
<dbReference type="InterPro" id="IPR041698">
    <property type="entry name" value="Methyltransf_25"/>
</dbReference>
<sequence length="242" mass="28882">MQYKDLAFYYDKMMDVDYDNWIEFLESLFKRYDIDFIDKTALELGCGTGNMTLRLSNLGMKVVAVDISEEMLNIARNKVKSKGVIFINEDMTELDIDKKFDFVFSFCDGFNYLIEDEELFNVLKKVYNLLKDDGLFIFDISSEYKLKNLIGNNTFTYNEEDYSYIWDNYVDENIIDMYITMFVKEGKLYRRIDEHHVQRAYSKDEMINLLKGVGFKDVETYENYSFNKDKETSERITFVVRK</sequence>
<keyword evidence="1 3" id="KW-0808">Transferase</keyword>
<dbReference type="Gene3D" id="2.20.25.110">
    <property type="entry name" value="S-adenosyl-L-methionine-dependent methyltransferases"/>
    <property type="match status" value="1"/>
</dbReference>
<dbReference type="AlphaFoldDB" id="I7K7J1"/>
<dbReference type="OrthoDB" id="9811589at2"/>
<gene>
    <name evidence="3" type="ORF">CAAU_1420</name>
</gene>
<dbReference type="SUPFAM" id="SSF53335">
    <property type="entry name" value="S-adenosyl-L-methionine-dependent methyltransferases"/>
    <property type="match status" value="1"/>
</dbReference>
<proteinExistence type="predicted"/>
<accession>I7K7J1</accession>
<reference evidence="3 4" key="1">
    <citation type="journal article" date="2011" name="J. Bacteriol.">
        <title>Draft genome sequence of Caloramator australicus strain RC3T, a thermoanaerobe from the Great Artesian Basin of Australia.</title>
        <authorList>
            <person name="Ogg C.D."/>
            <person name="Patel B.K.C."/>
        </authorList>
    </citation>
    <scope>NUCLEOTIDE SEQUENCE [LARGE SCALE GENOMIC DNA]</scope>
    <source>
        <strain evidence="3 4">RC3</strain>
    </source>
</reference>
<protein>
    <submittedName>
        <fullName evidence="3">Methyltransferase</fullName>
        <ecNumber evidence="3">2.1.1.-</ecNumber>
    </submittedName>
</protein>
<dbReference type="RefSeq" id="WP_008908771.1">
    <property type="nucleotide sequence ID" value="NZ_CAKP01000078.1"/>
</dbReference>
<dbReference type="Gene3D" id="3.40.50.150">
    <property type="entry name" value="Vaccinia Virus protein VP39"/>
    <property type="match status" value="1"/>
</dbReference>
<dbReference type="Pfam" id="PF13649">
    <property type="entry name" value="Methyltransf_25"/>
    <property type="match status" value="1"/>
</dbReference>
<keyword evidence="3" id="KW-0489">Methyltransferase</keyword>
<dbReference type="STRING" id="857293.CAAU_1420"/>
<dbReference type="eggNOG" id="COG2226">
    <property type="taxonomic scope" value="Bacteria"/>
</dbReference>
<dbReference type="CDD" id="cd02440">
    <property type="entry name" value="AdoMet_MTases"/>
    <property type="match status" value="1"/>
</dbReference>